<keyword evidence="4 9" id="KW-0732">Signal</keyword>
<dbReference type="Gene3D" id="1.10.110.10">
    <property type="entry name" value="Plant lipid-transfer and hydrophobic proteins"/>
    <property type="match status" value="1"/>
</dbReference>
<evidence type="ECO:0000313" key="11">
    <source>
        <dbReference type="Proteomes" id="UP000189703"/>
    </source>
</evidence>
<accession>A0A1U8A4B9</accession>
<dbReference type="GO" id="GO:0098552">
    <property type="term" value="C:side of membrane"/>
    <property type="evidence" value="ECO:0007669"/>
    <property type="project" value="UniProtKB-KW"/>
</dbReference>
<feature type="compositionally biased region" description="Polar residues" evidence="8">
    <location>
        <begin position="200"/>
        <end position="228"/>
    </location>
</feature>
<dbReference type="GeneID" id="104600093"/>
<dbReference type="PANTHER" id="PTHR33044">
    <property type="entry name" value="BIFUNCTIONAL INHIBITOR/LIPID-TRANSFER PROTEIN/SEED STORAGE 2S ALBUMIN SUPERFAMILY PROTEIN-RELATED"/>
    <property type="match status" value="1"/>
</dbReference>
<comment type="subcellular location">
    <subcellularLocation>
        <location evidence="1">Cell membrane</location>
        <topology evidence="1">Lipid-anchor</topology>
        <topology evidence="1">GPI-anchor</topology>
    </subcellularLocation>
</comment>
<keyword evidence="3" id="KW-0472">Membrane</keyword>
<dbReference type="eggNOG" id="ENOG502S1ZN">
    <property type="taxonomic scope" value="Eukaryota"/>
</dbReference>
<dbReference type="InterPro" id="IPR036312">
    <property type="entry name" value="Bifun_inhib/LTP/seed_sf"/>
</dbReference>
<feature type="region of interest" description="Disordered" evidence="8">
    <location>
        <begin position="109"/>
        <end position="248"/>
    </location>
</feature>
<dbReference type="InParanoid" id="A0A1U8A4B9"/>
<evidence type="ECO:0000259" key="10">
    <source>
        <dbReference type="SMART" id="SM00499"/>
    </source>
</evidence>
<dbReference type="InterPro" id="IPR043325">
    <property type="entry name" value="LTSS"/>
</dbReference>
<dbReference type="KEGG" id="nnu:104600093"/>
<organism evidence="11 12">
    <name type="scientific">Nelumbo nucifera</name>
    <name type="common">Sacred lotus</name>
    <dbReference type="NCBI Taxonomy" id="4432"/>
    <lineage>
        <taxon>Eukaryota</taxon>
        <taxon>Viridiplantae</taxon>
        <taxon>Streptophyta</taxon>
        <taxon>Embryophyta</taxon>
        <taxon>Tracheophyta</taxon>
        <taxon>Spermatophyta</taxon>
        <taxon>Magnoliopsida</taxon>
        <taxon>Proteales</taxon>
        <taxon>Nelumbonaceae</taxon>
        <taxon>Nelumbo</taxon>
    </lineage>
</organism>
<evidence type="ECO:0000256" key="1">
    <source>
        <dbReference type="ARBA" id="ARBA00004609"/>
    </source>
</evidence>
<evidence type="ECO:0000256" key="5">
    <source>
        <dbReference type="ARBA" id="ARBA00023157"/>
    </source>
</evidence>
<protein>
    <submittedName>
        <fullName evidence="12">Non-specific lipid-transfer protein-like protein At5g64080</fullName>
    </submittedName>
</protein>
<evidence type="ECO:0000313" key="12">
    <source>
        <dbReference type="RefSeq" id="XP_010261222.1"/>
    </source>
</evidence>
<feature type="compositionally biased region" description="Low complexity" evidence="8">
    <location>
        <begin position="131"/>
        <end position="146"/>
    </location>
</feature>
<evidence type="ECO:0000256" key="6">
    <source>
        <dbReference type="ARBA" id="ARBA00023180"/>
    </source>
</evidence>
<dbReference type="AlphaFoldDB" id="A0A1U8A4B9"/>
<name>A0A1U8A4B9_NELNU</name>
<feature type="compositionally biased region" description="Low complexity" evidence="8">
    <location>
        <begin position="174"/>
        <end position="187"/>
    </location>
</feature>
<evidence type="ECO:0000256" key="9">
    <source>
        <dbReference type="SAM" id="SignalP"/>
    </source>
</evidence>
<dbReference type="PRINTS" id="PR01217">
    <property type="entry name" value="PRICHEXTENSN"/>
</dbReference>
<gene>
    <name evidence="12" type="primary">LOC104600093</name>
</gene>
<feature type="signal peptide" evidence="9">
    <location>
        <begin position="1"/>
        <end position="22"/>
    </location>
</feature>
<dbReference type="FunFam" id="1.10.110.10:FF:000001">
    <property type="entry name" value="Bifunctional inhibitor/lipid-transfer protein/seed storage 2S albumin superfamily protein"/>
    <property type="match status" value="1"/>
</dbReference>
<keyword evidence="7" id="KW-0449">Lipoprotein</keyword>
<evidence type="ECO:0000256" key="4">
    <source>
        <dbReference type="ARBA" id="ARBA00022729"/>
    </source>
</evidence>
<feature type="compositionally biased region" description="Pro residues" evidence="8">
    <location>
        <begin position="113"/>
        <end position="130"/>
    </location>
</feature>
<dbReference type="STRING" id="4432.A0A1U8A4B9"/>
<evidence type="ECO:0000256" key="7">
    <source>
        <dbReference type="ARBA" id="ARBA00023288"/>
    </source>
</evidence>
<feature type="chain" id="PRO_5010579715" evidence="9">
    <location>
        <begin position="23"/>
        <end position="269"/>
    </location>
</feature>
<evidence type="ECO:0000256" key="3">
    <source>
        <dbReference type="ARBA" id="ARBA00022622"/>
    </source>
</evidence>
<keyword evidence="6" id="KW-0325">Glycoprotein</keyword>
<dbReference type="GO" id="GO:0005886">
    <property type="term" value="C:plasma membrane"/>
    <property type="evidence" value="ECO:0007669"/>
    <property type="project" value="UniProtKB-SubCell"/>
</dbReference>
<keyword evidence="5" id="KW-1015">Disulfide bond</keyword>
<feature type="compositionally biased region" description="Pro residues" evidence="8">
    <location>
        <begin position="188"/>
        <end position="197"/>
    </location>
</feature>
<evidence type="ECO:0000256" key="2">
    <source>
        <dbReference type="ARBA" id="ARBA00009748"/>
    </source>
</evidence>
<dbReference type="Pfam" id="PF14368">
    <property type="entry name" value="LTP_2"/>
    <property type="match status" value="1"/>
</dbReference>
<dbReference type="OMA" id="LAMPSIC"/>
<proteinExistence type="inferred from homology"/>
<reference evidence="12" key="1">
    <citation type="submission" date="2025-08" db="UniProtKB">
        <authorList>
            <consortium name="RefSeq"/>
        </authorList>
    </citation>
    <scope>IDENTIFICATION</scope>
</reference>
<evidence type="ECO:0000256" key="8">
    <source>
        <dbReference type="SAM" id="MobiDB-lite"/>
    </source>
</evidence>
<keyword evidence="11" id="KW-1185">Reference proteome</keyword>
<dbReference type="OrthoDB" id="659547at2759"/>
<feature type="compositionally biased region" description="Polar residues" evidence="8">
    <location>
        <begin position="147"/>
        <end position="173"/>
    </location>
</feature>
<dbReference type="SUPFAM" id="SSF47699">
    <property type="entry name" value="Bifunctional inhibitor/lipid-transfer protein/seed storage 2S albumin"/>
    <property type="match status" value="1"/>
</dbReference>
<feature type="domain" description="Bifunctional inhibitor/plant lipid transfer protein/seed storage helical" evidence="10">
    <location>
        <begin position="30"/>
        <end position="107"/>
    </location>
</feature>
<dbReference type="CDD" id="cd00010">
    <property type="entry name" value="AAI_LTSS"/>
    <property type="match status" value="1"/>
</dbReference>
<dbReference type="FunCoup" id="A0A1U8A4B9">
    <property type="interactions" value="337"/>
</dbReference>
<keyword evidence="3" id="KW-0336">GPI-anchor</keyword>
<feature type="compositionally biased region" description="Low complexity" evidence="8">
    <location>
        <begin position="236"/>
        <end position="248"/>
    </location>
</feature>
<dbReference type="Proteomes" id="UP000189703">
    <property type="component" value="Unplaced"/>
</dbReference>
<dbReference type="InterPro" id="IPR016140">
    <property type="entry name" value="Bifunc_inhib/LTP/seed_store"/>
</dbReference>
<sequence>MVKVSVVLFVLAVSAAIGFVNCASPPSADCSTVIFNLADCLSYVSNGSTISKPQGSCCSGLKTVLKTNPECLCEAFKNSAQFGVTLNQTKAVELPAACGVSTPISNCGLPGGAPSPAPANSPKTPSPSPKSPKAAPSPSSPSPSSSLPVTETPATSPQASNPGASAPGQSAYTPKSSFPSHRASSPAPAAPMSPAPTPMIYTSESPVPAPTSESPLSYLPGSSVSSPLTPAPTPVSSLSDSSSSDSGQFGASSFLLPLMALFVGLAVAS</sequence>
<dbReference type="RefSeq" id="XP_010261222.1">
    <property type="nucleotide sequence ID" value="XM_010262920.2"/>
</dbReference>
<comment type="similarity">
    <text evidence="2">Belongs to the plant LTP family.</text>
</comment>
<dbReference type="SMART" id="SM00499">
    <property type="entry name" value="AAI"/>
    <property type="match status" value="1"/>
</dbReference>